<gene>
    <name evidence="1" type="ORF">HMP0015_3326</name>
</gene>
<comment type="caution">
    <text evidence="1">The sequence shown here is derived from an EMBL/GenBank/DDBJ whole genome shotgun (WGS) entry which is preliminary data.</text>
</comment>
<name>D4XUD4_ACIHA</name>
<accession>D4XUD4</accession>
<dbReference type="EMBL" id="ADMT01000241">
    <property type="protein sequence ID" value="EFF81196.1"/>
    <property type="molecule type" value="Genomic_DNA"/>
</dbReference>
<sequence length="43" mass="5153">MTSSILNVAFYQQWILDLKCEKCIEFRLRSKVNNNIFDQKLSD</sequence>
<dbReference type="HOGENOM" id="CLU_3228240_0_0_6"/>
<evidence type="ECO:0000313" key="2">
    <source>
        <dbReference type="Proteomes" id="UP000003085"/>
    </source>
</evidence>
<dbReference type="Proteomes" id="UP000003085">
    <property type="component" value="Unassembled WGS sequence"/>
</dbReference>
<proteinExistence type="predicted"/>
<organism evidence="1 2">
    <name type="scientific">Acinetobacter haemolyticus ATCC 19194</name>
    <dbReference type="NCBI Taxonomy" id="707232"/>
    <lineage>
        <taxon>Bacteria</taxon>
        <taxon>Pseudomonadati</taxon>
        <taxon>Pseudomonadota</taxon>
        <taxon>Gammaproteobacteria</taxon>
        <taxon>Moraxellales</taxon>
        <taxon>Moraxellaceae</taxon>
        <taxon>Acinetobacter</taxon>
    </lineage>
</organism>
<reference evidence="2" key="1">
    <citation type="submission" date="2010-03" db="EMBL/GenBank/DDBJ databases">
        <title>Complete sequence of Mobiluncus curtisii ATCC 43063.</title>
        <authorList>
            <person name="Muzny D."/>
            <person name="Qin X."/>
            <person name="Deng J."/>
            <person name="Jiang H."/>
            <person name="Liu Y."/>
            <person name="Qu J."/>
            <person name="Song X.-Z."/>
            <person name="Zhang L."/>
            <person name="Thornton R."/>
            <person name="Coyle M."/>
            <person name="Francisco L."/>
            <person name="Jackson L."/>
            <person name="Javaid M."/>
            <person name="Korchina V."/>
            <person name="Kovar C."/>
            <person name="Mata R."/>
            <person name="Mathew T."/>
            <person name="Ngo R."/>
            <person name="Nguyen L."/>
            <person name="Nguyen N."/>
            <person name="Okwuonu G."/>
            <person name="Ongeri F."/>
            <person name="Pham C."/>
            <person name="Simmons D."/>
            <person name="Wilczek-Boney K."/>
            <person name="Hale W."/>
            <person name="Jakkamsetti A."/>
            <person name="Pham P."/>
            <person name="Ruth R."/>
            <person name="San Lucas F."/>
            <person name="Warren J."/>
            <person name="Zhang J."/>
            <person name="Zhao Z."/>
            <person name="Zhou C."/>
            <person name="Zhu D."/>
            <person name="Lee S."/>
            <person name="Bess C."/>
            <person name="Blankenburg K."/>
            <person name="Forbes L."/>
            <person name="Fu Q."/>
            <person name="Gubbala S."/>
            <person name="Hirani K."/>
            <person name="Jayaseelan J.C."/>
            <person name="Lara F."/>
            <person name="Munidasa M."/>
            <person name="Palculict T."/>
            <person name="Patil S."/>
            <person name="Pu L.-L."/>
            <person name="Saada N."/>
            <person name="Tang L."/>
            <person name="Weissenberger G."/>
            <person name="Zhu Y."/>
            <person name="Hemphill L."/>
            <person name="Shang Y."/>
            <person name="Youmans B."/>
            <person name="Ayvaz T."/>
            <person name="Ross M."/>
            <person name="Santibanez J."/>
            <person name="Aqrawi P."/>
            <person name="Gross S."/>
            <person name="Joshi V."/>
            <person name="Fowler G."/>
            <person name="Nazareth L."/>
            <person name="Reid J."/>
            <person name="Worley K."/>
            <person name="Petrosino J."/>
            <person name="Highlander S."/>
            <person name="Gibbs R."/>
            <person name="Gibbs R."/>
        </authorList>
    </citation>
    <scope>NUCLEOTIDE SEQUENCE [LARGE SCALE GENOMIC DNA]</scope>
    <source>
        <strain evidence="2">ATCC 19194</strain>
    </source>
</reference>
<evidence type="ECO:0000313" key="1">
    <source>
        <dbReference type="EMBL" id="EFF81196.1"/>
    </source>
</evidence>
<protein>
    <submittedName>
        <fullName evidence="1">Uncharacterized protein</fullName>
    </submittedName>
</protein>
<dbReference type="AlphaFoldDB" id="D4XUD4"/>